<dbReference type="Proteomes" id="UP001187531">
    <property type="component" value="Unassembled WGS sequence"/>
</dbReference>
<comment type="caution">
    <text evidence="1">The sequence shown here is derived from an EMBL/GenBank/DDBJ whole genome shotgun (WGS) entry which is preliminary data.</text>
</comment>
<keyword evidence="2" id="KW-1185">Reference proteome</keyword>
<reference evidence="1" key="1">
    <citation type="submission" date="2023-07" db="EMBL/GenBank/DDBJ databases">
        <title>Chromosome-level genome assembly of Artemia franciscana.</title>
        <authorList>
            <person name="Jo E."/>
        </authorList>
    </citation>
    <scope>NUCLEOTIDE SEQUENCE</scope>
    <source>
        <tissue evidence="1">Whole body</tissue>
    </source>
</reference>
<gene>
    <name evidence="1" type="ORF">QYM36_015218</name>
</gene>
<proteinExistence type="predicted"/>
<evidence type="ECO:0000313" key="2">
    <source>
        <dbReference type="Proteomes" id="UP001187531"/>
    </source>
</evidence>
<protein>
    <submittedName>
        <fullName evidence="1">Uncharacterized protein</fullName>
    </submittedName>
</protein>
<sequence length="132" mass="14804">MLHSHGLFKDNFPKEKPIVSENVERAFREKATLKHKAIFYVNVRKHFIAGIRHILSKCPLEKDGFLEALRFLSPISVKDSRSIADIATMAREIAIGASSDVAQAEWLLLQAETGPVRTLFGSIIFGAITLDW</sequence>
<dbReference type="EMBL" id="JAVRJZ010000019">
    <property type="protein sequence ID" value="KAK2707447.1"/>
    <property type="molecule type" value="Genomic_DNA"/>
</dbReference>
<evidence type="ECO:0000313" key="1">
    <source>
        <dbReference type="EMBL" id="KAK2707447.1"/>
    </source>
</evidence>
<dbReference type="AlphaFoldDB" id="A0AA88HL42"/>
<organism evidence="1 2">
    <name type="scientific">Artemia franciscana</name>
    <name type="common">Brine shrimp</name>
    <name type="synonym">Artemia sanfranciscana</name>
    <dbReference type="NCBI Taxonomy" id="6661"/>
    <lineage>
        <taxon>Eukaryota</taxon>
        <taxon>Metazoa</taxon>
        <taxon>Ecdysozoa</taxon>
        <taxon>Arthropoda</taxon>
        <taxon>Crustacea</taxon>
        <taxon>Branchiopoda</taxon>
        <taxon>Anostraca</taxon>
        <taxon>Artemiidae</taxon>
        <taxon>Artemia</taxon>
    </lineage>
</organism>
<accession>A0AA88HL42</accession>
<name>A0AA88HL42_ARTSF</name>